<dbReference type="EMBL" id="FOEQ01000005">
    <property type="protein sequence ID" value="SER07268.1"/>
    <property type="molecule type" value="Genomic_DNA"/>
</dbReference>
<sequence>MLVDTLSVGHGAVALGIGMLVGLERERKKRRDEVPAAAGLRTFAITALLGYVSMLLAGPVLVGTASLGLILLLCLQYRYSPGKAPDVTGEIALLLVLVLGALSVAEPELAAAAGVVSTVLLALRRELHHFVLQRLSEQELRDGLTLLTVALVVLPLTPDRFLGPYSVLNPRTICTLVVLLMTVAALGHIAMRLVGPRYGLPLSAIASGFASGSATIALLAHDASRQPTAARSYAAAAVLSNLATITQFALVLSIIDRHLLGPFLPAVGLGALVTAIYGMLLLAPWRAAPSNSTAHLGAGAFNLWTALVITLALTGIALLSAFLLEHLGHNGASIAAFVSGLGDAHAATASAASLVVAGRLQMTELMVPGMMALTGNTLSKCVLALSNGGYAFARYLVPAQLIILGAMWLGTLA</sequence>
<dbReference type="PANTHER" id="PTHR39084">
    <property type="entry name" value="MEMBRANE PROTEIN-RELATED"/>
    <property type="match status" value="1"/>
</dbReference>
<feature type="domain" description="DUF4010" evidence="3">
    <location>
        <begin position="178"/>
        <end position="386"/>
    </location>
</feature>
<dbReference type="InterPro" id="IPR025105">
    <property type="entry name" value="DUF4010"/>
</dbReference>
<reference evidence="4 5" key="1">
    <citation type="submission" date="2016-10" db="EMBL/GenBank/DDBJ databases">
        <authorList>
            <person name="de Groot N.N."/>
        </authorList>
    </citation>
    <scope>NUCLEOTIDE SEQUENCE [LARGE SCALE GENOMIC DNA]</scope>
    <source>
        <strain evidence="4 5">LMG 27941</strain>
    </source>
</reference>
<keyword evidence="1" id="KW-0472">Membrane</keyword>
<dbReference type="Pfam" id="PF02308">
    <property type="entry name" value="MgtC"/>
    <property type="match status" value="1"/>
</dbReference>
<keyword evidence="1" id="KW-0812">Transmembrane</keyword>
<feature type="domain" description="MgtC/SapB/SrpB/YhiD N-terminal" evidence="2">
    <location>
        <begin position="13"/>
        <end position="129"/>
    </location>
</feature>
<evidence type="ECO:0000313" key="5">
    <source>
        <dbReference type="Proteomes" id="UP000199221"/>
    </source>
</evidence>
<feature type="transmembrane region" description="Helical" evidence="1">
    <location>
        <begin position="6"/>
        <end position="23"/>
    </location>
</feature>
<feature type="transmembrane region" description="Helical" evidence="1">
    <location>
        <begin position="60"/>
        <end position="79"/>
    </location>
</feature>
<dbReference type="InterPro" id="IPR049177">
    <property type="entry name" value="MgtC_SapB_SrpB_YhiD_N"/>
</dbReference>
<dbReference type="Pfam" id="PF13194">
    <property type="entry name" value="DUF4010"/>
    <property type="match status" value="1"/>
</dbReference>
<evidence type="ECO:0000259" key="3">
    <source>
        <dbReference type="Pfam" id="PF13194"/>
    </source>
</evidence>
<dbReference type="PANTHER" id="PTHR39084:SF1">
    <property type="entry name" value="DUF4010 DOMAIN-CONTAINING PROTEIN"/>
    <property type="match status" value="1"/>
</dbReference>
<feature type="transmembrane region" description="Helical" evidence="1">
    <location>
        <begin position="334"/>
        <end position="358"/>
    </location>
</feature>
<dbReference type="Proteomes" id="UP000199221">
    <property type="component" value="Unassembled WGS sequence"/>
</dbReference>
<evidence type="ECO:0000313" key="4">
    <source>
        <dbReference type="EMBL" id="SER07268.1"/>
    </source>
</evidence>
<organism evidence="4 5">
    <name type="scientific">Pseudomonas soli</name>
    <dbReference type="NCBI Taxonomy" id="1306993"/>
    <lineage>
        <taxon>Bacteria</taxon>
        <taxon>Pseudomonadati</taxon>
        <taxon>Pseudomonadota</taxon>
        <taxon>Gammaproteobacteria</taxon>
        <taxon>Pseudomonadales</taxon>
        <taxon>Pseudomonadaceae</taxon>
        <taxon>Pseudomonas</taxon>
    </lineage>
</organism>
<name>A0A1H9L7I3_9PSED</name>
<keyword evidence="1" id="KW-1133">Transmembrane helix</keyword>
<feature type="transmembrane region" description="Helical" evidence="1">
    <location>
        <begin position="300"/>
        <end position="322"/>
    </location>
</feature>
<evidence type="ECO:0000256" key="1">
    <source>
        <dbReference type="SAM" id="Phobius"/>
    </source>
</evidence>
<feature type="transmembrane region" description="Helical" evidence="1">
    <location>
        <begin position="173"/>
        <end position="194"/>
    </location>
</feature>
<feature type="transmembrane region" description="Helical" evidence="1">
    <location>
        <begin position="392"/>
        <end position="412"/>
    </location>
</feature>
<feature type="transmembrane region" description="Helical" evidence="1">
    <location>
        <begin position="267"/>
        <end position="288"/>
    </location>
</feature>
<dbReference type="AlphaFoldDB" id="A0A1H9L7I3"/>
<feature type="transmembrane region" description="Helical" evidence="1">
    <location>
        <begin position="91"/>
        <end position="123"/>
    </location>
</feature>
<evidence type="ECO:0000259" key="2">
    <source>
        <dbReference type="Pfam" id="PF02308"/>
    </source>
</evidence>
<accession>A0A1H9L7I3</accession>
<protein>
    <submittedName>
        <fullName evidence="4">Uncharacterized membrane protein, DUF4010 family</fullName>
    </submittedName>
</protein>
<feature type="transmembrane region" description="Helical" evidence="1">
    <location>
        <begin position="200"/>
        <end position="220"/>
    </location>
</feature>
<dbReference type="GeneID" id="93678561"/>
<feature type="transmembrane region" description="Helical" evidence="1">
    <location>
        <begin position="232"/>
        <end position="255"/>
    </location>
</feature>
<proteinExistence type="predicted"/>
<gene>
    <name evidence="4" type="ORF">SAMN05216230_105229</name>
</gene>
<dbReference type="RefSeq" id="WP_094011375.1">
    <property type="nucleotide sequence ID" value="NZ_CP128543.1"/>
</dbReference>